<dbReference type="GO" id="GO:0016020">
    <property type="term" value="C:membrane"/>
    <property type="evidence" value="ECO:0007669"/>
    <property type="project" value="UniProtKB-SubCell"/>
</dbReference>
<dbReference type="InterPro" id="IPR053081">
    <property type="entry name" value="SIM_Modulators"/>
</dbReference>
<comment type="subcellular location">
    <subcellularLocation>
        <location evidence="1">Membrane</location>
        <topology evidence="1">Single-pass membrane protein</topology>
    </subcellularLocation>
</comment>
<sequence length="71" mass="7810">MTVSSSSAASVQQVFPFHDGWNVACFVILLLFIFTVLSLATLAFLYELLDCGCFNKTKTARGRRSSSDEVV</sequence>
<evidence type="ECO:0000256" key="3">
    <source>
        <dbReference type="ARBA" id="ARBA00022989"/>
    </source>
</evidence>
<gene>
    <name evidence="7" type="primary">smim18</name>
</gene>
<dbReference type="GeneID" id="108260555"/>
<keyword evidence="4 5" id="KW-0472">Membrane</keyword>
<keyword evidence="2 5" id="KW-0812">Transmembrane</keyword>
<dbReference type="InterPro" id="IPR031671">
    <property type="entry name" value="SMIM5/18/22"/>
</dbReference>
<evidence type="ECO:0000256" key="4">
    <source>
        <dbReference type="ARBA" id="ARBA00023136"/>
    </source>
</evidence>
<accession>A0A2D0QGB0</accession>
<dbReference type="OrthoDB" id="9944050at2759"/>
<dbReference type="PANTHER" id="PTHR36982:SF1">
    <property type="entry name" value="SMALL INTEGRAL MEMBRANE PROTEIN 18"/>
    <property type="match status" value="1"/>
</dbReference>
<evidence type="ECO:0000256" key="1">
    <source>
        <dbReference type="ARBA" id="ARBA00004167"/>
    </source>
</evidence>
<dbReference type="Proteomes" id="UP000221080">
    <property type="component" value="Chromosome 29"/>
</dbReference>
<evidence type="ECO:0000313" key="6">
    <source>
        <dbReference type="Proteomes" id="UP000221080"/>
    </source>
</evidence>
<dbReference type="RefSeq" id="XP_017316430.2">
    <property type="nucleotide sequence ID" value="XM_017460941.3"/>
</dbReference>
<keyword evidence="6" id="KW-1185">Reference proteome</keyword>
<dbReference type="OMA" id="CFNKTKT"/>
<evidence type="ECO:0000313" key="7">
    <source>
        <dbReference type="RefSeq" id="XP_017316430.2"/>
    </source>
</evidence>
<organism evidence="6 7">
    <name type="scientific">Ictalurus punctatus</name>
    <name type="common">Channel catfish</name>
    <name type="synonym">Silurus punctatus</name>
    <dbReference type="NCBI Taxonomy" id="7998"/>
    <lineage>
        <taxon>Eukaryota</taxon>
        <taxon>Metazoa</taxon>
        <taxon>Chordata</taxon>
        <taxon>Craniata</taxon>
        <taxon>Vertebrata</taxon>
        <taxon>Euteleostomi</taxon>
        <taxon>Actinopterygii</taxon>
        <taxon>Neopterygii</taxon>
        <taxon>Teleostei</taxon>
        <taxon>Ostariophysi</taxon>
        <taxon>Siluriformes</taxon>
        <taxon>Ictaluridae</taxon>
        <taxon>Ictalurus</taxon>
    </lineage>
</organism>
<proteinExistence type="predicted"/>
<dbReference type="KEGG" id="ipu:108260555"/>
<dbReference type="PANTHER" id="PTHR36982">
    <property type="entry name" value="CLCA DOMAIN-CONTAINING PROTEIN"/>
    <property type="match status" value="1"/>
</dbReference>
<reference evidence="7" key="2">
    <citation type="submission" date="2025-08" db="UniProtKB">
        <authorList>
            <consortium name="RefSeq"/>
        </authorList>
    </citation>
    <scope>IDENTIFICATION</scope>
    <source>
        <tissue evidence="7">Blood</tissue>
    </source>
</reference>
<dbReference type="AlphaFoldDB" id="A0A2D0QGB0"/>
<feature type="transmembrane region" description="Helical" evidence="5">
    <location>
        <begin position="20"/>
        <end position="46"/>
    </location>
</feature>
<evidence type="ECO:0000256" key="2">
    <source>
        <dbReference type="ARBA" id="ARBA00022692"/>
    </source>
</evidence>
<dbReference type="Pfam" id="PF15831">
    <property type="entry name" value="SMIM5_18_22"/>
    <property type="match status" value="1"/>
</dbReference>
<protein>
    <submittedName>
        <fullName evidence="7">Small integral membrane protein 18</fullName>
    </submittedName>
</protein>
<keyword evidence="3 5" id="KW-1133">Transmembrane helix</keyword>
<evidence type="ECO:0000256" key="5">
    <source>
        <dbReference type="SAM" id="Phobius"/>
    </source>
</evidence>
<name>A0A2D0QGB0_ICTPU</name>
<reference evidence="6" key="1">
    <citation type="journal article" date="2016" name="Nat. Commun.">
        <title>The channel catfish genome sequence provides insights into the evolution of scale formation in teleosts.</title>
        <authorList>
            <person name="Liu Z."/>
            <person name="Liu S."/>
            <person name="Yao J."/>
            <person name="Bao L."/>
            <person name="Zhang J."/>
            <person name="Li Y."/>
            <person name="Jiang C."/>
            <person name="Sun L."/>
            <person name="Wang R."/>
            <person name="Zhang Y."/>
            <person name="Zhou T."/>
            <person name="Zeng Q."/>
            <person name="Fu Q."/>
            <person name="Gao S."/>
            <person name="Li N."/>
            <person name="Koren S."/>
            <person name="Jiang Y."/>
            <person name="Zimin A."/>
            <person name="Xu P."/>
            <person name="Phillippy A.M."/>
            <person name="Geng X."/>
            <person name="Song L."/>
            <person name="Sun F."/>
            <person name="Li C."/>
            <person name="Wang X."/>
            <person name="Chen A."/>
            <person name="Jin Y."/>
            <person name="Yuan Z."/>
            <person name="Yang Y."/>
            <person name="Tan S."/>
            <person name="Peatman E."/>
            <person name="Lu J."/>
            <person name="Qin Z."/>
            <person name="Dunham R."/>
            <person name="Li Z."/>
            <person name="Sonstegard T."/>
            <person name="Feng J."/>
            <person name="Danzmann R.G."/>
            <person name="Schroeder S."/>
            <person name="Scheffler B."/>
            <person name="Duke M.V."/>
            <person name="Ballard L."/>
            <person name="Kucuktas H."/>
            <person name="Kaltenboeck L."/>
            <person name="Liu H."/>
            <person name="Armbruster J."/>
            <person name="Xie Y."/>
            <person name="Kirby M.L."/>
            <person name="Tian Y."/>
            <person name="Flanagan M.E."/>
            <person name="Mu W."/>
            <person name="Waldbieser G.C."/>
        </authorList>
    </citation>
    <scope>NUCLEOTIDE SEQUENCE [LARGE SCALE GENOMIC DNA]</scope>
    <source>
        <strain evidence="6">SDA103</strain>
    </source>
</reference>
<dbReference type="CTD" id="100507341"/>